<dbReference type="Proteomes" id="UP001371456">
    <property type="component" value="Unassembled WGS sequence"/>
</dbReference>
<evidence type="ECO:0000256" key="1">
    <source>
        <dbReference type="ARBA" id="ARBA00009861"/>
    </source>
</evidence>
<reference evidence="4 5" key="1">
    <citation type="submission" date="2024-02" db="EMBL/GenBank/DDBJ databases">
        <title>de novo genome assembly of Solanum bulbocastanum strain 11H21.</title>
        <authorList>
            <person name="Hosaka A.J."/>
        </authorList>
    </citation>
    <scope>NUCLEOTIDE SEQUENCE [LARGE SCALE GENOMIC DNA]</scope>
    <source>
        <tissue evidence="4">Young leaves</tissue>
    </source>
</reference>
<gene>
    <name evidence="4" type="ORF">RDI58_003257</name>
</gene>
<evidence type="ECO:0000313" key="4">
    <source>
        <dbReference type="EMBL" id="KAK6805472.1"/>
    </source>
</evidence>
<keyword evidence="5" id="KW-1185">Reference proteome</keyword>
<comment type="similarity">
    <text evidence="1">Belongs to the plant acyltransferase family.</text>
</comment>
<dbReference type="GO" id="GO:0016746">
    <property type="term" value="F:acyltransferase activity"/>
    <property type="evidence" value="ECO:0007669"/>
    <property type="project" value="UniProtKB-KW"/>
</dbReference>
<dbReference type="AlphaFoldDB" id="A0AAN8YUU8"/>
<protein>
    <submittedName>
        <fullName evidence="4">Uncharacterized protein</fullName>
    </submittedName>
</protein>
<dbReference type="PANTHER" id="PTHR31623">
    <property type="entry name" value="F21J9.9"/>
    <property type="match status" value="1"/>
</dbReference>
<dbReference type="PANTHER" id="PTHR31623:SF122">
    <property type="entry name" value="HXXXD-TYPE ACYL-TRANSFERASE FAMILY PROTEIN"/>
    <property type="match status" value="1"/>
</dbReference>
<dbReference type="InterPro" id="IPR023213">
    <property type="entry name" value="CAT-like_dom_sf"/>
</dbReference>
<keyword evidence="3" id="KW-0012">Acyltransferase</keyword>
<keyword evidence="2" id="KW-0808">Transferase</keyword>
<evidence type="ECO:0000256" key="2">
    <source>
        <dbReference type="ARBA" id="ARBA00022679"/>
    </source>
</evidence>
<dbReference type="EMBL" id="JBANQN010000001">
    <property type="protein sequence ID" value="KAK6805472.1"/>
    <property type="molecule type" value="Genomic_DNA"/>
</dbReference>
<evidence type="ECO:0000256" key="3">
    <source>
        <dbReference type="ARBA" id="ARBA00023315"/>
    </source>
</evidence>
<organism evidence="4 5">
    <name type="scientific">Solanum bulbocastanum</name>
    <name type="common">Wild potato</name>
    <dbReference type="NCBI Taxonomy" id="147425"/>
    <lineage>
        <taxon>Eukaryota</taxon>
        <taxon>Viridiplantae</taxon>
        <taxon>Streptophyta</taxon>
        <taxon>Embryophyta</taxon>
        <taxon>Tracheophyta</taxon>
        <taxon>Spermatophyta</taxon>
        <taxon>Magnoliopsida</taxon>
        <taxon>eudicotyledons</taxon>
        <taxon>Gunneridae</taxon>
        <taxon>Pentapetalae</taxon>
        <taxon>asterids</taxon>
        <taxon>lamiids</taxon>
        <taxon>Solanales</taxon>
        <taxon>Solanaceae</taxon>
        <taxon>Solanoideae</taxon>
        <taxon>Solaneae</taxon>
        <taxon>Solanum</taxon>
    </lineage>
</organism>
<proteinExistence type="inferred from homology"/>
<sequence length="119" mass="13595">MADLDIQIQLRKMVKPSTPTSNHLRTLKLSLFDQSAPHIFVPILFHYLPNSERITDQIKCDKLQKSLAQTLTKFYPLAGRFSKDDTSIHCNDQGVEYVESKVNAILLLSFSIKVSRLSF</sequence>
<accession>A0AAN8YUU8</accession>
<name>A0AAN8YUU8_SOLBU</name>
<comment type="caution">
    <text evidence="4">The sequence shown here is derived from an EMBL/GenBank/DDBJ whole genome shotgun (WGS) entry which is preliminary data.</text>
</comment>
<dbReference type="Gene3D" id="3.30.559.10">
    <property type="entry name" value="Chloramphenicol acetyltransferase-like domain"/>
    <property type="match status" value="1"/>
</dbReference>
<dbReference type="Pfam" id="PF02458">
    <property type="entry name" value="Transferase"/>
    <property type="match status" value="1"/>
</dbReference>
<evidence type="ECO:0000313" key="5">
    <source>
        <dbReference type="Proteomes" id="UP001371456"/>
    </source>
</evidence>